<dbReference type="InterPro" id="IPR005312">
    <property type="entry name" value="DUF1759"/>
</dbReference>
<reference evidence="1 2" key="1">
    <citation type="journal article" date="2018" name="Nat. Ecol. Evol.">
        <title>Genomic signatures of mitonuclear coevolution across populations of Tigriopus californicus.</title>
        <authorList>
            <person name="Barreto F.S."/>
            <person name="Watson E.T."/>
            <person name="Lima T.G."/>
            <person name="Willett C.S."/>
            <person name="Edmands S."/>
            <person name="Li W."/>
            <person name="Burton R.S."/>
        </authorList>
    </citation>
    <scope>NUCLEOTIDE SEQUENCE [LARGE SCALE GENOMIC DNA]</scope>
    <source>
        <strain evidence="1 2">San Diego</strain>
    </source>
</reference>
<gene>
    <name evidence="1" type="ORF">TCAL_14406</name>
</gene>
<keyword evidence="2" id="KW-1185">Reference proteome</keyword>
<protein>
    <submittedName>
        <fullName evidence="1">Uncharacterized protein</fullName>
    </submittedName>
</protein>
<evidence type="ECO:0000313" key="2">
    <source>
        <dbReference type="Proteomes" id="UP000318571"/>
    </source>
</evidence>
<sequence length="222" mass="24972">MTSASHETTGFSSGARSTIEVKMPKFRGDITQFEDLSNAFQALVHETNKSPVEKMRIIKASHEDEARLLISGYGNSKEYYLESLRVIGEVYGDPLLLVESHQKEIENFPKVKPKDLGALKQIGVTKGKEERLIVHGASGSTELKSKILILNMSRADGEGFQISARLHSNVCQGLKGSSWENIKTHWDHLKKLDLSTNKNEVQILKNLDNGHFIEPLEFRRRS</sequence>
<dbReference type="PANTHER" id="PTHR46903:SF2">
    <property type="entry name" value="ASPARTIC PUTATIVE DOMAIN-CONTAINING PROTEIN-RELATED"/>
    <property type="match status" value="1"/>
</dbReference>
<evidence type="ECO:0000313" key="1">
    <source>
        <dbReference type="EMBL" id="TRY78096.1"/>
    </source>
</evidence>
<comment type="caution">
    <text evidence="1">The sequence shown here is derived from an EMBL/GenBank/DDBJ whole genome shotgun (WGS) entry which is preliminary data.</text>
</comment>
<dbReference type="Pfam" id="PF03564">
    <property type="entry name" value="DUF1759"/>
    <property type="match status" value="1"/>
</dbReference>
<proteinExistence type="predicted"/>
<dbReference type="AlphaFoldDB" id="A0A553PKA7"/>
<name>A0A553PKA7_TIGCA</name>
<dbReference type="EMBL" id="VCGU01000003">
    <property type="protein sequence ID" value="TRY78096.1"/>
    <property type="molecule type" value="Genomic_DNA"/>
</dbReference>
<organism evidence="1 2">
    <name type="scientific">Tigriopus californicus</name>
    <name type="common">Marine copepod</name>
    <dbReference type="NCBI Taxonomy" id="6832"/>
    <lineage>
        <taxon>Eukaryota</taxon>
        <taxon>Metazoa</taxon>
        <taxon>Ecdysozoa</taxon>
        <taxon>Arthropoda</taxon>
        <taxon>Crustacea</taxon>
        <taxon>Multicrustacea</taxon>
        <taxon>Hexanauplia</taxon>
        <taxon>Copepoda</taxon>
        <taxon>Harpacticoida</taxon>
        <taxon>Harpacticidae</taxon>
        <taxon>Tigriopus</taxon>
    </lineage>
</organism>
<accession>A0A553PKA7</accession>
<dbReference type="Proteomes" id="UP000318571">
    <property type="component" value="Chromosome 11"/>
</dbReference>
<dbReference type="PANTHER" id="PTHR46903">
    <property type="entry name" value="C2H2-TYPE DOMAIN-CONTAINING PROTEIN"/>
    <property type="match status" value="1"/>
</dbReference>